<dbReference type="Proteomes" id="UP001482620">
    <property type="component" value="Unassembled WGS sequence"/>
</dbReference>
<feature type="compositionally biased region" description="Acidic residues" evidence="1">
    <location>
        <begin position="82"/>
        <end position="94"/>
    </location>
</feature>
<name>A0ABV0V9E8_9TELE</name>
<dbReference type="EMBL" id="JAHRIQ010095767">
    <property type="protein sequence ID" value="MEQ2252772.1"/>
    <property type="molecule type" value="Genomic_DNA"/>
</dbReference>
<sequence length="105" mass="11516">MALSGWGTGRHPAPWETKECWPSFSDKQLLPEEAGSPLCSSILQLLRRVCVYVCVPLLKGATVEGVSPSGVNNVQGLSAVHEEDDEVEDDEDEEKNALFEKEKTT</sequence>
<accession>A0ABV0V9E8</accession>
<protein>
    <submittedName>
        <fullName evidence="2">Uncharacterized protein</fullName>
    </submittedName>
</protein>
<evidence type="ECO:0000313" key="3">
    <source>
        <dbReference type="Proteomes" id="UP001482620"/>
    </source>
</evidence>
<feature type="region of interest" description="Disordered" evidence="1">
    <location>
        <begin position="65"/>
        <end position="105"/>
    </location>
</feature>
<evidence type="ECO:0000256" key="1">
    <source>
        <dbReference type="SAM" id="MobiDB-lite"/>
    </source>
</evidence>
<feature type="compositionally biased region" description="Basic and acidic residues" evidence="1">
    <location>
        <begin position="95"/>
        <end position="105"/>
    </location>
</feature>
<reference evidence="2 3" key="1">
    <citation type="submission" date="2021-06" db="EMBL/GenBank/DDBJ databases">
        <authorList>
            <person name="Palmer J.M."/>
        </authorList>
    </citation>
    <scope>NUCLEOTIDE SEQUENCE [LARGE SCALE GENOMIC DNA]</scope>
    <source>
        <strain evidence="3">if_2019</strain>
        <tissue evidence="2">Muscle</tissue>
    </source>
</reference>
<organism evidence="2 3">
    <name type="scientific">Ilyodon furcidens</name>
    <name type="common">goldbreast splitfin</name>
    <dbReference type="NCBI Taxonomy" id="33524"/>
    <lineage>
        <taxon>Eukaryota</taxon>
        <taxon>Metazoa</taxon>
        <taxon>Chordata</taxon>
        <taxon>Craniata</taxon>
        <taxon>Vertebrata</taxon>
        <taxon>Euteleostomi</taxon>
        <taxon>Actinopterygii</taxon>
        <taxon>Neopterygii</taxon>
        <taxon>Teleostei</taxon>
        <taxon>Neoteleostei</taxon>
        <taxon>Acanthomorphata</taxon>
        <taxon>Ovalentaria</taxon>
        <taxon>Atherinomorphae</taxon>
        <taxon>Cyprinodontiformes</taxon>
        <taxon>Goodeidae</taxon>
        <taxon>Ilyodon</taxon>
    </lineage>
</organism>
<comment type="caution">
    <text evidence="2">The sequence shown here is derived from an EMBL/GenBank/DDBJ whole genome shotgun (WGS) entry which is preliminary data.</text>
</comment>
<keyword evidence="3" id="KW-1185">Reference proteome</keyword>
<evidence type="ECO:0000313" key="2">
    <source>
        <dbReference type="EMBL" id="MEQ2252772.1"/>
    </source>
</evidence>
<gene>
    <name evidence="2" type="ORF">ILYODFUR_025327</name>
</gene>
<proteinExistence type="predicted"/>